<dbReference type="Proteomes" id="UP000516780">
    <property type="component" value="Segment"/>
</dbReference>
<reference evidence="2 3" key="1">
    <citation type="journal article" date="2020" name="Microb. Ecol.">
        <title>Novel Virus on Filamentous Arthronema africanum Cyanobacterium.</title>
        <authorList>
            <person name="Petrzik K."/>
            <person name="Lukavsky J."/>
            <person name="Koloniuk I."/>
        </authorList>
    </citation>
    <scope>NUCLEOTIDE SEQUENCE [LARGE SCALE GENOMIC DNA]</scope>
</reference>
<dbReference type="Pfam" id="PF23899">
    <property type="entry name" value="SU10_portal"/>
    <property type="match status" value="1"/>
</dbReference>
<evidence type="ECO:0000313" key="2">
    <source>
        <dbReference type="EMBL" id="QKE60854.1"/>
    </source>
</evidence>
<organism evidence="2 3">
    <name type="scientific">Arthronema virus TR020</name>
    <dbReference type="NCBI Taxonomy" id="2736280"/>
    <lineage>
        <taxon>Viruses</taxon>
        <taxon>Duplodnaviria</taxon>
        <taxon>Heunggongvirae</taxon>
        <taxon>Uroviricota</taxon>
        <taxon>Caudoviricetes</taxon>
        <taxon>Saffermanviridae</taxon>
        <taxon>Arthrovirus</taxon>
        <taxon>Arthrovirus TR020</taxon>
    </lineage>
</organism>
<feature type="region of interest" description="Disordered" evidence="1">
    <location>
        <begin position="635"/>
        <end position="654"/>
    </location>
</feature>
<dbReference type="InterPro" id="IPR056909">
    <property type="entry name" value="SU10_portal"/>
</dbReference>
<name>A0A7G3WH54_9CAUD</name>
<dbReference type="EMBL" id="MT457475">
    <property type="protein sequence ID" value="QKE60854.1"/>
    <property type="molecule type" value="Genomic_DNA"/>
</dbReference>
<evidence type="ECO:0000256" key="1">
    <source>
        <dbReference type="SAM" id="MobiDB-lite"/>
    </source>
</evidence>
<accession>A0A7G3WH54</accession>
<feature type="compositionally biased region" description="Pro residues" evidence="1">
    <location>
        <begin position="643"/>
        <end position="654"/>
    </location>
</feature>
<keyword evidence="3" id="KW-1185">Reference proteome</keyword>
<evidence type="ECO:0000313" key="3">
    <source>
        <dbReference type="Proteomes" id="UP000516780"/>
    </source>
</evidence>
<protein>
    <submittedName>
        <fullName evidence="2">Portal protein</fullName>
    </submittedName>
</protein>
<proteinExistence type="predicted"/>
<sequence>MNEFNKTKLTDYPTSRDDKKDASVYVRAELERFRTARNEIEETWLEAWSLYLNTTQGVNYMRSKVLETVGNVNDDWRHKINTGKAFEAVETIHSYLMAAFFPNGDWFDAVPMLPGEDNHLLSRVVKKYVQNKLEYANFQSEFANFLRQLIVTGNSVMALPWRYDIVTNRKVVETEQPLFAELGDEPEWEIVEKEVETNRPEFETLDMFDVYLDPTAIDPNDSTIIRVLRKTKAEIIALFDEGVYEGMDKLQVMALEPTHNITESYNVEMYRTINGYVTSELNEHEVELIEYWGDLHLPDATYHDVVVTMIGDTIVRFETNPYWRKPFVVGTYIRVPRQPYAMGALQPNLGMLHQLNIITNQRLDNIELHVNKMWALVDDGVLDPDDVETVPGKIFKMGNPDSLRPVDMGRADFTVTYQEAAVLESIIDKNMGTGNYVGANSQRQGERVTAAEIAAVRDAGGNRLSGVHKHIEETALKEILKRVFELMRQFVREDEVVRIAGAKAGEFNYYSVGVKELNQPLSLKPLGAGHVIERKKYIQDRLDFIASVSQIQQMSDKIDYEAILHDLLVNWGFDEPDKYLKKEEQAPEADPLDRGLNVQEDALNSGGMPMLNTIQAQMQADGGASMLGEMLPTNNPDITPEDMPVPMPQPTGGM</sequence>